<dbReference type="AlphaFoldDB" id="A0A5A7S1J0"/>
<dbReference type="PANTHER" id="PTHR23308">
    <property type="entry name" value="NUCLEAR INHIBITOR OF PROTEIN PHOSPHATASE-1"/>
    <property type="match status" value="1"/>
</dbReference>
<proteinExistence type="predicted"/>
<sequence>MDEDISRGPDPARPVALGPLPHGAGLLIVKRGPNRGAQFLLDGPVITVGRHVDSDIFLDDVTVSRRHAEFRRDGDRFRLADVGSLNGTYRNGESVDTAVLSDGDEIRVGKFRLTYLTSNPRH</sequence>
<reference evidence="3 4" key="1">
    <citation type="submission" date="2019-07" db="EMBL/GenBank/DDBJ databases">
        <title>Rhodococcus cavernicolus sp. nov., isolated from a cave.</title>
        <authorList>
            <person name="Lee S.D."/>
        </authorList>
    </citation>
    <scope>NUCLEOTIDE SEQUENCE [LARGE SCALE GENOMIC DNA]</scope>
    <source>
        <strain evidence="3 4">C1-24</strain>
    </source>
</reference>
<dbReference type="InterPro" id="IPR000253">
    <property type="entry name" value="FHA_dom"/>
</dbReference>
<evidence type="ECO:0000256" key="1">
    <source>
        <dbReference type="ARBA" id="ARBA00022553"/>
    </source>
</evidence>
<dbReference type="Proteomes" id="UP000322244">
    <property type="component" value="Unassembled WGS sequence"/>
</dbReference>
<dbReference type="SUPFAM" id="SSF49879">
    <property type="entry name" value="SMAD/FHA domain"/>
    <property type="match status" value="1"/>
</dbReference>
<evidence type="ECO:0000259" key="2">
    <source>
        <dbReference type="PROSITE" id="PS50006"/>
    </source>
</evidence>
<dbReference type="EMBL" id="VLNY01000024">
    <property type="protein sequence ID" value="KAA0017041.1"/>
    <property type="molecule type" value="Genomic_DNA"/>
</dbReference>
<dbReference type="OrthoDB" id="9815925at2"/>
<protein>
    <submittedName>
        <fullName evidence="3">FHA domain-containing protein</fullName>
    </submittedName>
</protein>
<organism evidence="3 4">
    <name type="scientific">Antrihabitans cavernicola</name>
    <dbReference type="NCBI Taxonomy" id="2495913"/>
    <lineage>
        <taxon>Bacteria</taxon>
        <taxon>Bacillati</taxon>
        <taxon>Actinomycetota</taxon>
        <taxon>Actinomycetes</taxon>
        <taxon>Mycobacteriales</taxon>
        <taxon>Nocardiaceae</taxon>
        <taxon>Antrihabitans</taxon>
    </lineage>
</organism>
<evidence type="ECO:0000313" key="3">
    <source>
        <dbReference type="EMBL" id="KAA0017041.1"/>
    </source>
</evidence>
<keyword evidence="4" id="KW-1185">Reference proteome</keyword>
<dbReference type="Pfam" id="PF00498">
    <property type="entry name" value="FHA"/>
    <property type="match status" value="1"/>
</dbReference>
<dbReference type="SMART" id="SM00240">
    <property type="entry name" value="FHA"/>
    <property type="match status" value="1"/>
</dbReference>
<dbReference type="Gene3D" id="2.60.200.20">
    <property type="match status" value="1"/>
</dbReference>
<accession>A0A5A7S1J0</accession>
<gene>
    <name evidence="3" type="ORF">FOY51_25630</name>
</gene>
<keyword evidence="1" id="KW-0597">Phosphoprotein</keyword>
<dbReference type="InterPro" id="IPR008984">
    <property type="entry name" value="SMAD_FHA_dom_sf"/>
</dbReference>
<name>A0A5A7S1J0_9NOCA</name>
<dbReference type="PROSITE" id="PS50006">
    <property type="entry name" value="FHA_DOMAIN"/>
    <property type="match status" value="1"/>
</dbReference>
<feature type="domain" description="FHA" evidence="2">
    <location>
        <begin position="46"/>
        <end position="95"/>
    </location>
</feature>
<evidence type="ECO:0000313" key="4">
    <source>
        <dbReference type="Proteomes" id="UP000322244"/>
    </source>
</evidence>
<dbReference type="InterPro" id="IPR050923">
    <property type="entry name" value="Cell_Proc_Reg/RNA_Proc"/>
</dbReference>
<comment type="caution">
    <text evidence="3">The sequence shown here is derived from an EMBL/GenBank/DDBJ whole genome shotgun (WGS) entry which is preliminary data.</text>
</comment>